<proteinExistence type="predicted"/>
<evidence type="ECO:0000313" key="1">
    <source>
        <dbReference type="EMBL" id="GAA4074595.1"/>
    </source>
</evidence>
<dbReference type="EMBL" id="BAABCT010000005">
    <property type="protein sequence ID" value="GAA4074595.1"/>
    <property type="molecule type" value="Genomic_DNA"/>
</dbReference>
<keyword evidence="2" id="KW-1185">Reference proteome</keyword>
<name>A0ABP7VU67_9FLAO</name>
<sequence>MKIYNHNSESFELLINGYKIPESEGILYNSDWLMATILISSNNEFLNKELDFLLVEDFDRILIWLNKKDQPKRLEFVDASFSFLRFKRSNIPFLKIINQEFESKEAITWDLHLSDENIKMFTNEIKILQEKFPCRCGLFHDYEQ</sequence>
<gene>
    <name evidence="1" type="ORF">GCM10022389_20200</name>
</gene>
<dbReference type="Proteomes" id="UP001500367">
    <property type="component" value="Unassembled WGS sequence"/>
</dbReference>
<organism evidence="1 2">
    <name type="scientific">Flavobacterium cheonanense</name>
    <dbReference type="NCBI Taxonomy" id="706183"/>
    <lineage>
        <taxon>Bacteria</taxon>
        <taxon>Pseudomonadati</taxon>
        <taxon>Bacteroidota</taxon>
        <taxon>Flavobacteriia</taxon>
        <taxon>Flavobacteriales</taxon>
        <taxon>Flavobacteriaceae</taxon>
        <taxon>Flavobacterium</taxon>
    </lineage>
</organism>
<comment type="caution">
    <text evidence="1">The sequence shown here is derived from an EMBL/GenBank/DDBJ whole genome shotgun (WGS) entry which is preliminary data.</text>
</comment>
<dbReference type="RefSeq" id="WP_344816590.1">
    <property type="nucleotide sequence ID" value="NZ_BAABCT010000005.1"/>
</dbReference>
<reference evidence="2" key="1">
    <citation type="journal article" date="2019" name="Int. J. Syst. Evol. Microbiol.">
        <title>The Global Catalogue of Microorganisms (GCM) 10K type strain sequencing project: providing services to taxonomists for standard genome sequencing and annotation.</title>
        <authorList>
            <consortium name="The Broad Institute Genomics Platform"/>
            <consortium name="The Broad Institute Genome Sequencing Center for Infectious Disease"/>
            <person name="Wu L."/>
            <person name="Ma J."/>
        </authorList>
    </citation>
    <scope>NUCLEOTIDE SEQUENCE [LARGE SCALE GENOMIC DNA]</scope>
    <source>
        <strain evidence="2">JCM 17069</strain>
    </source>
</reference>
<accession>A0ABP7VU67</accession>
<protein>
    <submittedName>
        <fullName evidence="1">Uncharacterized protein</fullName>
    </submittedName>
</protein>
<evidence type="ECO:0000313" key="2">
    <source>
        <dbReference type="Proteomes" id="UP001500367"/>
    </source>
</evidence>